<dbReference type="Proteomes" id="UP000248021">
    <property type="component" value="Unassembled WGS sequence"/>
</dbReference>
<feature type="transmembrane region" description="Helical" evidence="7">
    <location>
        <begin position="73"/>
        <end position="97"/>
    </location>
</feature>
<keyword evidence="4 7" id="KW-0812">Transmembrane</keyword>
<gene>
    <name evidence="8" type="ORF">C7450_10924</name>
</gene>
<comment type="similarity">
    <text evidence="7">Belongs to the binding-protein-dependent transport system permease family.</text>
</comment>
<proteinExistence type="inferred from homology"/>
<keyword evidence="2 7" id="KW-0813">Transport</keyword>
<dbReference type="PANTHER" id="PTHR32243">
    <property type="entry name" value="MALTOSE TRANSPORT SYSTEM PERMEASE-RELATED"/>
    <property type="match status" value="1"/>
</dbReference>
<dbReference type="PROSITE" id="PS50928">
    <property type="entry name" value="ABC_TM1"/>
    <property type="match status" value="1"/>
</dbReference>
<dbReference type="InterPro" id="IPR050901">
    <property type="entry name" value="BP-dep_ABC_trans_perm"/>
</dbReference>
<evidence type="ECO:0000256" key="4">
    <source>
        <dbReference type="ARBA" id="ARBA00022692"/>
    </source>
</evidence>
<keyword evidence="9" id="KW-1185">Reference proteome</keyword>
<feature type="transmembrane region" description="Helical" evidence="7">
    <location>
        <begin position="244"/>
        <end position="265"/>
    </location>
</feature>
<feature type="transmembrane region" description="Helical" evidence="7">
    <location>
        <begin position="12"/>
        <end position="32"/>
    </location>
</feature>
<dbReference type="Pfam" id="PF00528">
    <property type="entry name" value="BPD_transp_1"/>
    <property type="match status" value="1"/>
</dbReference>
<evidence type="ECO:0000256" key="7">
    <source>
        <dbReference type="RuleBase" id="RU363032"/>
    </source>
</evidence>
<evidence type="ECO:0000313" key="8">
    <source>
        <dbReference type="EMBL" id="PXW55617.1"/>
    </source>
</evidence>
<dbReference type="Gene3D" id="1.10.3720.10">
    <property type="entry name" value="MetI-like"/>
    <property type="match status" value="1"/>
</dbReference>
<dbReference type="InterPro" id="IPR035906">
    <property type="entry name" value="MetI-like_sf"/>
</dbReference>
<evidence type="ECO:0000256" key="6">
    <source>
        <dbReference type="ARBA" id="ARBA00023136"/>
    </source>
</evidence>
<dbReference type="AlphaFoldDB" id="A0A2V3U0E1"/>
<sequence>MQNDRTMMARTNWIAALLAYSLAFVVAIPFLWMLKSALESPAAATAYPPALLPDGAFIETFRTILFETRLFHWLLNSFLVSTISTLVALSIGIPAAYGLSRFNFRHKGLMTLSILGTQMMPPIVLIIPLYTTFIKLGLADSMVGVVIANAAFSLPVMVWMLKTVFDGVPFEIDEAARIDGASWIYIAARIVVPLSLPGVIAASIFSFLNAWDEFMLARTLLRTVDQWVGTIGLSSLMGEYVTPWNQIMATALIFTLPPVILFLFVQKYFVSGLSAGAVKG</sequence>
<evidence type="ECO:0000256" key="5">
    <source>
        <dbReference type="ARBA" id="ARBA00022989"/>
    </source>
</evidence>
<dbReference type="CDD" id="cd06261">
    <property type="entry name" value="TM_PBP2"/>
    <property type="match status" value="1"/>
</dbReference>
<evidence type="ECO:0000256" key="3">
    <source>
        <dbReference type="ARBA" id="ARBA00022475"/>
    </source>
</evidence>
<evidence type="ECO:0000313" key="9">
    <source>
        <dbReference type="Proteomes" id="UP000248021"/>
    </source>
</evidence>
<accession>A0A2V3U0E1</accession>
<feature type="transmembrane region" description="Helical" evidence="7">
    <location>
        <begin position="109"/>
        <end position="130"/>
    </location>
</feature>
<comment type="caution">
    <text evidence="8">The sequence shown here is derived from an EMBL/GenBank/DDBJ whole genome shotgun (WGS) entry which is preliminary data.</text>
</comment>
<feature type="transmembrane region" description="Helical" evidence="7">
    <location>
        <begin position="142"/>
        <end position="161"/>
    </location>
</feature>
<keyword evidence="8" id="KW-0762">Sugar transport</keyword>
<comment type="subcellular location">
    <subcellularLocation>
        <location evidence="1 7">Cell membrane</location>
        <topology evidence="1 7">Multi-pass membrane protein</topology>
    </subcellularLocation>
</comment>
<dbReference type="GO" id="GO:0055085">
    <property type="term" value="P:transmembrane transport"/>
    <property type="evidence" value="ECO:0007669"/>
    <property type="project" value="InterPro"/>
</dbReference>
<reference evidence="8 9" key="1">
    <citation type="submission" date="2018-05" db="EMBL/GenBank/DDBJ databases">
        <title>Genomic Encyclopedia of Type Strains, Phase IV (KMG-IV): sequencing the most valuable type-strain genomes for metagenomic binning, comparative biology and taxonomic classification.</title>
        <authorList>
            <person name="Goeker M."/>
        </authorList>
    </citation>
    <scope>NUCLEOTIDE SEQUENCE [LARGE SCALE GENOMIC DNA]</scope>
    <source>
        <strain evidence="8 9">DSM 6462</strain>
    </source>
</reference>
<keyword evidence="3" id="KW-1003">Cell membrane</keyword>
<dbReference type="InterPro" id="IPR000515">
    <property type="entry name" value="MetI-like"/>
</dbReference>
<dbReference type="SUPFAM" id="SSF161098">
    <property type="entry name" value="MetI-like"/>
    <property type="match status" value="1"/>
</dbReference>
<dbReference type="GO" id="GO:0005886">
    <property type="term" value="C:plasma membrane"/>
    <property type="evidence" value="ECO:0007669"/>
    <property type="project" value="UniProtKB-SubCell"/>
</dbReference>
<keyword evidence="6 7" id="KW-0472">Membrane</keyword>
<dbReference type="EMBL" id="QJJK01000009">
    <property type="protein sequence ID" value="PXW55617.1"/>
    <property type="molecule type" value="Genomic_DNA"/>
</dbReference>
<organism evidence="8 9">
    <name type="scientific">Chelatococcus asaccharovorans</name>
    <dbReference type="NCBI Taxonomy" id="28210"/>
    <lineage>
        <taxon>Bacteria</taxon>
        <taxon>Pseudomonadati</taxon>
        <taxon>Pseudomonadota</taxon>
        <taxon>Alphaproteobacteria</taxon>
        <taxon>Hyphomicrobiales</taxon>
        <taxon>Chelatococcaceae</taxon>
        <taxon>Chelatococcus</taxon>
    </lineage>
</organism>
<dbReference type="PANTHER" id="PTHR32243:SF18">
    <property type="entry name" value="INNER MEMBRANE ABC TRANSPORTER PERMEASE PROTEIN YCJP"/>
    <property type="match status" value="1"/>
</dbReference>
<name>A0A2V3U0E1_9HYPH</name>
<dbReference type="OrthoDB" id="9815445at2"/>
<evidence type="ECO:0000256" key="2">
    <source>
        <dbReference type="ARBA" id="ARBA00022448"/>
    </source>
</evidence>
<feature type="transmembrane region" description="Helical" evidence="7">
    <location>
        <begin position="182"/>
        <end position="208"/>
    </location>
</feature>
<protein>
    <submittedName>
        <fullName evidence="8">Multiple sugar transport system permease protein</fullName>
    </submittedName>
</protein>
<keyword evidence="5 7" id="KW-1133">Transmembrane helix</keyword>
<evidence type="ECO:0000256" key="1">
    <source>
        <dbReference type="ARBA" id="ARBA00004651"/>
    </source>
</evidence>